<keyword evidence="9" id="KW-0121">Carboxypeptidase</keyword>
<evidence type="ECO:0000256" key="7">
    <source>
        <dbReference type="ARBA" id="ARBA00022801"/>
    </source>
</evidence>
<dbReference type="KEGG" id="pex:IZT61_04155"/>
<evidence type="ECO:0000256" key="8">
    <source>
        <dbReference type="ARBA" id="ARBA00022825"/>
    </source>
</evidence>
<dbReference type="Pfam" id="PF03575">
    <property type="entry name" value="Peptidase_S51"/>
    <property type="match status" value="1"/>
</dbReference>
<dbReference type="InterPro" id="IPR005320">
    <property type="entry name" value="Peptidase_S51"/>
</dbReference>
<dbReference type="NCBIfam" id="TIGR02069">
    <property type="entry name" value="cyanophycinase"/>
    <property type="match status" value="1"/>
</dbReference>
<dbReference type="RefSeq" id="WP_196099937.1">
    <property type="nucleotide sequence ID" value="NZ_CP064939.1"/>
</dbReference>
<dbReference type="EMBL" id="CP064939">
    <property type="protein sequence ID" value="QPH40483.1"/>
    <property type="molecule type" value="Genomic_DNA"/>
</dbReference>
<dbReference type="EC" id="3.4.15.6" evidence="4"/>
<gene>
    <name evidence="9" type="ORF">IZT61_04155</name>
</gene>
<keyword evidence="7 9" id="KW-0378">Hydrolase</keyword>
<sequence>METEPKRSFEIPNGKLILIGGAENKSPVKKRSDTNKKVLAAFVELCGKSPSIEVITTASNEDVDETYRVYKACFEELGAKNVGHIHHDNRPPAEADLNERITKANGVFFSGGDQLKLTAVYGGTELLSLMKERYVYKGLVVGGTSAGAMAMSTPMIFDGSGTDEIVAAGVKVTTGFEFLRDVCVDTHFVHRGRFVRMAQVIATNPSSSGIGIEEDTAIVITAGIKARVIGSGVVIILDGATSHGTNITSFDDDKKITIRDLKVSILSMGEEFTIPCRNLPHL</sequence>
<keyword evidence="8" id="KW-0720">Serine protease</keyword>
<proteinExistence type="inferred from homology"/>
<dbReference type="GO" id="GO:0008241">
    <property type="term" value="F:peptidyl-dipeptidase activity"/>
    <property type="evidence" value="ECO:0007669"/>
    <property type="project" value="UniProtKB-EC"/>
</dbReference>
<evidence type="ECO:0000313" key="10">
    <source>
        <dbReference type="Proteomes" id="UP000594759"/>
    </source>
</evidence>
<name>A0A7S9L139_9SPHI</name>
<evidence type="ECO:0000256" key="3">
    <source>
        <dbReference type="ARBA" id="ARBA00006534"/>
    </source>
</evidence>
<dbReference type="InterPro" id="IPR011811">
    <property type="entry name" value="Peptidase_S51_cyanophycinase"/>
</dbReference>
<reference evidence="9 10" key="1">
    <citation type="submission" date="2020-11" db="EMBL/GenBank/DDBJ databases">
        <title>Pedobacter endophytica, an endophytic bacteria isolated form Carex pumila.</title>
        <authorList>
            <person name="Peng Y."/>
            <person name="Jiang L."/>
            <person name="Lee J."/>
        </authorList>
    </citation>
    <scope>NUCLEOTIDE SEQUENCE [LARGE SCALE GENOMIC DNA]</scope>
    <source>
        <strain evidence="9 10">JBR3-12</strain>
    </source>
</reference>
<dbReference type="PANTHER" id="PTHR36175">
    <property type="entry name" value="CYANOPHYCINASE"/>
    <property type="match status" value="1"/>
</dbReference>
<evidence type="ECO:0000256" key="4">
    <source>
        <dbReference type="ARBA" id="ARBA00013115"/>
    </source>
</evidence>
<dbReference type="InterPro" id="IPR029062">
    <property type="entry name" value="Class_I_gatase-like"/>
</dbReference>
<dbReference type="GO" id="GO:0008236">
    <property type="term" value="F:serine-type peptidase activity"/>
    <property type="evidence" value="ECO:0007669"/>
    <property type="project" value="UniProtKB-KW"/>
</dbReference>
<dbReference type="GO" id="GO:0004180">
    <property type="term" value="F:carboxypeptidase activity"/>
    <property type="evidence" value="ECO:0007669"/>
    <property type="project" value="UniProtKB-KW"/>
</dbReference>
<dbReference type="Proteomes" id="UP000594759">
    <property type="component" value="Chromosome"/>
</dbReference>
<dbReference type="SUPFAM" id="SSF52317">
    <property type="entry name" value="Class I glutamine amidotransferase-like"/>
    <property type="match status" value="1"/>
</dbReference>
<evidence type="ECO:0000256" key="6">
    <source>
        <dbReference type="ARBA" id="ARBA00022670"/>
    </source>
</evidence>
<dbReference type="AlphaFoldDB" id="A0A7S9L139"/>
<comment type="similarity">
    <text evidence="3">Belongs to the peptidase S51 family.</text>
</comment>
<dbReference type="PANTHER" id="PTHR36175:SF1">
    <property type="entry name" value="CYANOPHYCINASE"/>
    <property type="match status" value="1"/>
</dbReference>
<dbReference type="Gene3D" id="3.40.50.880">
    <property type="match status" value="1"/>
</dbReference>
<dbReference type="GO" id="GO:0006508">
    <property type="term" value="P:proteolysis"/>
    <property type="evidence" value="ECO:0007669"/>
    <property type="project" value="UniProtKB-KW"/>
</dbReference>
<dbReference type="CDD" id="cd03145">
    <property type="entry name" value="GAT1_cyanophycinase"/>
    <property type="match status" value="1"/>
</dbReference>
<keyword evidence="10" id="KW-1185">Reference proteome</keyword>
<comment type="catalytic activity">
    <reaction evidence="1">
        <text>[L-4-(L-arginin-2-N-yl)aspartate](n) + H2O = [L-4-(L-arginin-2-N-yl)aspartate](n-1) + L-4-(L-arginin-2-N-yl)aspartate</text>
        <dbReference type="Rhea" id="RHEA:12845"/>
        <dbReference type="Rhea" id="RHEA-COMP:13728"/>
        <dbReference type="Rhea" id="RHEA-COMP:13734"/>
        <dbReference type="ChEBI" id="CHEBI:15377"/>
        <dbReference type="ChEBI" id="CHEBI:137986"/>
        <dbReference type="ChEBI" id="CHEBI:137991"/>
        <dbReference type="EC" id="3.4.15.6"/>
    </reaction>
</comment>
<evidence type="ECO:0000256" key="2">
    <source>
        <dbReference type="ARBA" id="ARBA00002039"/>
    </source>
</evidence>
<keyword evidence="6" id="KW-0645">Protease</keyword>
<protein>
    <recommendedName>
        <fullName evidence="5">Cyanophycinase</fullName>
        <ecNumber evidence="4">3.4.15.6</ecNumber>
    </recommendedName>
</protein>
<accession>A0A7S9L139</accession>
<evidence type="ECO:0000256" key="5">
    <source>
        <dbReference type="ARBA" id="ARBA00015719"/>
    </source>
</evidence>
<evidence type="ECO:0000313" key="9">
    <source>
        <dbReference type="EMBL" id="QPH40483.1"/>
    </source>
</evidence>
<evidence type="ECO:0000256" key="1">
    <source>
        <dbReference type="ARBA" id="ARBA00001092"/>
    </source>
</evidence>
<comment type="function">
    <text evidence="2">Exopeptidase that catalyzes the hydrolytic cleavage of multi-L-arginyl-poly-L-aspartic acid (cyanophycin; a water-insoluble reserve polymer) into aspartate-arginine dipeptides.</text>
</comment>
<organism evidence="9 10">
    <name type="scientific">Pedobacter endophyticus</name>
    <dbReference type="NCBI Taxonomy" id="2789740"/>
    <lineage>
        <taxon>Bacteria</taxon>
        <taxon>Pseudomonadati</taxon>
        <taxon>Bacteroidota</taxon>
        <taxon>Sphingobacteriia</taxon>
        <taxon>Sphingobacteriales</taxon>
        <taxon>Sphingobacteriaceae</taxon>
        <taxon>Pedobacter</taxon>
    </lineage>
</organism>